<dbReference type="SMR" id="A0AA97PAE7"/>
<organism evidence="4">
    <name type="scientific">Pyricularia oryzae (strain Y34)</name>
    <name type="common">Rice blast fungus</name>
    <name type="synonym">Magnaporthe oryzae</name>
    <dbReference type="NCBI Taxonomy" id="1143189"/>
    <lineage>
        <taxon>Eukaryota</taxon>
        <taxon>Fungi</taxon>
        <taxon>Dikarya</taxon>
        <taxon>Ascomycota</taxon>
        <taxon>Pezizomycotina</taxon>
        <taxon>Sordariomycetes</taxon>
        <taxon>Sordariomycetidae</taxon>
        <taxon>Magnaporthales</taxon>
        <taxon>Pyriculariaceae</taxon>
        <taxon>Pyricularia</taxon>
    </lineage>
</organism>
<dbReference type="Gene3D" id="1.25.40.20">
    <property type="entry name" value="Ankyrin repeat-containing domain"/>
    <property type="match status" value="2"/>
</dbReference>
<dbReference type="Pfam" id="PF00023">
    <property type="entry name" value="Ank"/>
    <property type="match status" value="1"/>
</dbReference>
<evidence type="ECO:0000256" key="1">
    <source>
        <dbReference type="ARBA" id="ARBA00022737"/>
    </source>
</evidence>
<reference evidence="4" key="1">
    <citation type="journal article" date="2012" name="PLoS Genet.">
        <title>Comparative analysis of the genomes of two field isolates of the rice blast fungus Magnaporthe oryzae.</title>
        <authorList>
            <person name="Xue M."/>
            <person name="Yang J."/>
            <person name="Li Z."/>
            <person name="Hu S."/>
            <person name="Yao N."/>
            <person name="Dean R.A."/>
            <person name="Zhao W."/>
            <person name="Shen M."/>
            <person name="Zhang H."/>
            <person name="Li C."/>
            <person name="Liu L."/>
            <person name="Cao L."/>
            <person name="Xu X."/>
            <person name="Xing Y."/>
            <person name="Hsiang T."/>
            <person name="Zhang Z."/>
            <person name="Xu J.R."/>
            <person name="Peng Y.L."/>
        </authorList>
    </citation>
    <scope>NUCLEOTIDE SEQUENCE</scope>
    <source>
        <strain evidence="4">Y34</strain>
    </source>
</reference>
<dbReference type="AlphaFoldDB" id="A0AA97PAE7"/>
<evidence type="ECO:0000256" key="3">
    <source>
        <dbReference type="PROSITE-ProRule" id="PRU00023"/>
    </source>
</evidence>
<feature type="repeat" description="ANK" evidence="3">
    <location>
        <begin position="477"/>
        <end position="511"/>
    </location>
</feature>
<keyword evidence="2 3" id="KW-0040">ANK repeat</keyword>
<dbReference type="PANTHER" id="PTHR24198:SF194">
    <property type="entry name" value="INVERSIN-A"/>
    <property type="match status" value="1"/>
</dbReference>
<protein>
    <recommendedName>
        <fullName evidence="5">Ankyrin</fullName>
    </recommendedName>
</protein>
<evidence type="ECO:0000313" key="4">
    <source>
        <dbReference type="EMBL" id="ELQ44998.1"/>
    </source>
</evidence>
<name>A0AA97PAE7_PYRO3</name>
<dbReference type="PANTHER" id="PTHR24198">
    <property type="entry name" value="ANKYRIN REPEAT AND PROTEIN KINASE DOMAIN-CONTAINING PROTEIN"/>
    <property type="match status" value="1"/>
</dbReference>
<accession>A0AA97PAE7</accession>
<gene>
    <name evidence="4" type="ORF">OOU_Y34scaffold00030g6</name>
</gene>
<sequence>MDPSDPDIRAIGPNAMAIAGLGTLPAEVILMIARLAGNSRDMLRLAKVNRHCYRTIVHKAWEHDVKVTGECRCLLGNVELNNIEGVVRAVRNYGAGPSVLHTVPDLPEFELHKLSALGVAIEHFNPLMVRTLLDLGCGVDKPSQGFYRIDGPSEELPPLLQLLLFNHGTWRLKTHPLAGILGSPRRNYDISARGIGRVDKWCREARQLASVLCEILQILVDHGADINAATTGLPAALCSCSPMSVAIMSGMPAEVISLLLSLSASPIPHPPPRRIFDTNVLLFYACIWDSIDHNQRLTEPVTTTLLKLEDPRPRAHGPKWVYFNRLIGWIKQSPQTGLVRRSVYRFGTTDHEQRTLFTRIIDREVAKMANVQRENQLSLLPATQQRTHHRSLTLLGAWVEAVRMRPTMVNEAKAYISILVDQKGVDPNGPCLSLSSFSPLHWICGWNLCRSFTSQRSSLLKFFIGLPGIDLERTNYFKRTPLHVACEGEIVYEETVDMLLEAGANPMAEDAQGQTPLNFLQENAWLLSQEFMEYIQNEDFDTFDDMLEYGWTSELFGLLTLEATVRERLQQQGGLNSRQDGMREDQTK</sequence>
<proteinExistence type="predicted"/>
<dbReference type="EMBL" id="JH793322">
    <property type="protein sequence ID" value="ELQ44998.1"/>
    <property type="molecule type" value="Genomic_DNA"/>
</dbReference>
<evidence type="ECO:0000256" key="2">
    <source>
        <dbReference type="ARBA" id="ARBA00023043"/>
    </source>
</evidence>
<keyword evidence="1" id="KW-0677">Repeat</keyword>
<dbReference type="InterPro" id="IPR036770">
    <property type="entry name" value="Ankyrin_rpt-contain_sf"/>
</dbReference>
<evidence type="ECO:0008006" key="5">
    <source>
        <dbReference type="Google" id="ProtNLM"/>
    </source>
</evidence>
<dbReference type="SUPFAM" id="SSF48403">
    <property type="entry name" value="Ankyrin repeat"/>
    <property type="match status" value="1"/>
</dbReference>
<dbReference type="PROSITE" id="PS50088">
    <property type="entry name" value="ANK_REPEAT"/>
    <property type="match status" value="1"/>
</dbReference>
<dbReference type="InterPro" id="IPR002110">
    <property type="entry name" value="Ankyrin_rpt"/>
</dbReference>
<dbReference type="Proteomes" id="UP000011086">
    <property type="component" value="Unassembled WGS sequence"/>
</dbReference>
<dbReference type="SMART" id="SM00248">
    <property type="entry name" value="ANK"/>
    <property type="match status" value="4"/>
</dbReference>